<dbReference type="Pfam" id="PF15228">
    <property type="entry name" value="DAP"/>
    <property type="match status" value="1"/>
</dbReference>
<dbReference type="AlphaFoldDB" id="A0AAE1PZV5"/>
<evidence type="ECO:0000313" key="3">
    <source>
        <dbReference type="Proteomes" id="UP001292094"/>
    </source>
</evidence>
<evidence type="ECO:0008006" key="4">
    <source>
        <dbReference type="Google" id="ProtNLM"/>
    </source>
</evidence>
<dbReference type="GO" id="GO:0070513">
    <property type="term" value="F:death domain binding"/>
    <property type="evidence" value="ECO:0007669"/>
    <property type="project" value="TreeGrafter"/>
</dbReference>
<evidence type="ECO:0000256" key="1">
    <source>
        <dbReference type="SAM" id="MobiDB-lite"/>
    </source>
</evidence>
<dbReference type="Proteomes" id="UP001292094">
    <property type="component" value="Unassembled WGS sequence"/>
</dbReference>
<evidence type="ECO:0000313" key="2">
    <source>
        <dbReference type="EMBL" id="KAK4317348.1"/>
    </source>
</evidence>
<dbReference type="PANTHER" id="PTHR13177">
    <property type="entry name" value="DEATH-ASSOCIATED PROTEIN 1"/>
    <property type="match status" value="1"/>
</dbReference>
<dbReference type="GO" id="GO:0010507">
    <property type="term" value="P:negative regulation of autophagy"/>
    <property type="evidence" value="ECO:0007669"/>
    <property type="project" value="TreeGrafter"/>
</dbReference>
<feature type="region of interest" description="Disordered" evidence="1">
    <location>
        <begin position="1"/>
        <end position="62"/>
    </location>
</feature>
<dbReference type="GO" id="GO:0034198">
    <property type="term" value="P:cellular response to amino acid starvation"/>
    <property type="evidence" value="ECO:0007669"/>
    <property type="project" value="TreeGrafter"/>
</dbReference>
<comment type="caution">
    <text evidence="2">The sequence shown here is derived from an EMBL/GenBank/DDBJ whole genome shotgun (WGS) entry which is preliminary data.</text>
</comment>
<sequence length="106" mass="11705">MSSPEEIEAKTGHPPALKVGGMRVAQHSNKRMEEPQTSNKQQSKDDEYEYVAPKSPPKPPLVISGAVARADRDFPIAAVIHTHQKPVPTHNVHSHTKPVVIHQPKK</sequence>
<proteinExistence type="predicted"/>
<feature type="region of interest" description="Disordered" evidence="1">
    <location>
        <begin position="84"/>
        <end position="106"/>
    </location>
</feature>
<organism evidence="2 3">
    <name type="scientific">Petrolisthes manimaculis</name>
    <dbReference type="NCBI Taxonomy" id="1843537"/>
    <lineage>
        <taxon>Eukaryota</taxon>
        <taxon>Metazoa</taxon>
        <taxon>Ecdysozoa</taxon>
        <taxon>Arthropoda</taxon>
        <taxon>Crustacea</taxon>
        <taxon>Multicrustacea</taxon>
        <taxon>Malacostraca</taxon>
        <taxon>Eumalacostraca</taxon>
        <taxon>Eucarida</taxon>
        <taxon>Decapoda</taxon>
        <taxon>Pleocyemata</taxon>
        <taxon>Anomura</taxon>
        <taxon>Galatheoidea</taxon>
        <taxon>Porcellanidae</taxon>
        <taxon>Petrolisthes</taxon>
    </lineage>
</organism>
<dbReference type="EMBL" id="JAWZYT010000927">
    <property type="protein sequence ID" value="KAK4317348.1"/>
    <property type="molecule type" value="Genomic_DNA"/>
</dbReference>
<dbReference type="InterPro" id="IPR024130">
    <property type="entry name" value="DAP1/DAPL1"/>
</dbReference>
<keyword evidence="3" id="KW-1185">Reference proteome</keyword>
<gene>
    <name evidence="2" type="ORF">Pmani_011556</name>
</gene>
<reference evidence="2" key="1">
    <citation type="submission" date="2023-11" db="EMBL/GenBank/DDBJ databases">
        <title>Genome assemblies of two species of porcelain crab, Petrolisthes cinctipes and Petrolisthes manimaculis (Anomura: Porcellanidae).</title>
        <authorList>
            <person name="Angst P."/>
        </authorList>
    </citation>
    <scope>NUCLEOTIDE SEQUENCE</scope>
    <source>
        <strain evidence="2">PB745_02</strain>
        <tissue evidence="2">Gill</tissue>
    </source>
</reference>
<protein>
    <recommendedName>
        <fullName evidence="4">Death-associated protein 1</fullName>
    </recommendedName>
</protein>
<name>A0AAE1PZV5_9EUCA</name>
<dbReference type="GO" id="GO:0097190">
    <property type="term" value="P:apoptotic signaling pathway"/>
    <property type="evidence" value="ECO:0007669"/>
    <property type="project" value="TreeGrafter"/>
</dbReference>
<accession>A0AAE1PZV5</accession>
<dbReference type="PANTHER" id="PTHR13177:SF4">
    <property type="entry name" value="GEO09647P1"/>
    <property type="match status" value="1"/>
</dbReference>